<proteinExistence type="inferred from homology"/>
<dbReference type="GO" id="GO:0046872">
    <property type="term" value="F:metal ion binding"/>
    <property type="evidence" value="ECO:0007669"/>
    <property type="project" value="UniProtKB-KW"/>
</dbReference>
<name>A0A540WWW6_9BACT</name>
<evidence type="ECO:0000256" key="6">
    <source>
        <dbReference type="SAM" id="MobiDB-lite"/>
    </source>
</evidence>
<evidence type="ECO:0000256" key="1">
    <source>
        <dbReference type="ARBA" id="ARBA00001954"/>
    </source>
</evidence>
<evidence type="ECO:0000256" key="3">
    <source>
        <dbReference type="ARBA" id="ARBA00022723"/>
    </source>
</evidence>
<dbReference type="EMBL" id="VIFM01000098">
    <property type="protein sequence ID" value="TQF13497.1"/>
    <property type="molecule type" value="Genomic_DNA"/>
</dbReference>
<organism evidence="7 8">
    <name type="scientific">Myxococcus llanfairpwllgwyngyllgogerychwyrndrobwllllantysiliogogogochensis</name>
    <dbReference type="NCBI Taxonomy" id="2590453"/>
    <lineage>
        <taxon>Bacteria</taxon>
        <taxon>Pseudomonadati</taxon>
        <taxon>Myxococcota</taxon>
        <taxon>Myxococcia</taxon>
        <taxon>Myxococcales</taxon>
        <taxon>Cystobacterineae</taxon>
        <taxon>Myxococcaceae</taxon>
        <taxon>Myxococcus</taxon>
    </lineage>
</organism>
<dbReference type="Pfam" id="PF03055">
    <property type="entry name" value="RPE65"/>
    <property type="match status" value="1"/>
</dbReference>
<evidence type="ECO:0000313" key="7">
    <source>
        <dbReference type="EMBL" id="TQF13497.1"/>
    </source>
</evidence>
<dbReference type="PANTHER" id="PTHR10543:SF89">
    <property type="entry name" value="CAROTENOID 9,10(9',10')-CLEAVAGE DIOXYGENASE 1"/>
    <property type="match status" value="1"/>
</dbReference>
<dbReference type="AlphaFoldDB" id="A0A540WWW6"/>
<comment type="caution">
    <text evidence="7">The sequence shown here is derived from an EMBL/GenBank/DDBJ whole genome shotgun (WGS) entry which is preliminary data.</text>
</comment>
<dbReference type="OrthoDB" id="972944at2"/>
<comment type="similarity">
    <text evidence="2">Belongs to the carotenoid oxygenase family.</text>
</comment>
<reference evidence="7 8" key="1">
    <citation type="submission" date="2019-06" db="EMBL/GenBank/DDBJ databases">
        <authorList>
            <person name="Livingstone P."/>
            <person name="Whitworth D."/>
        </authorList>
    </citation>
    <scope>NUCLEOTIDE SEQUENCE [LARGE SCALE GENOMIC DNA]</scope>
    <source>
        <strain evidence="7 8">AM401</strain>
    </source>
</reference>
<keyword evidence="3" id="KW-0479">Metal-binding</keyword>
<dbReference type="RefSeq" id="WP_141644780.1">
    <property type="nucleotide sequence ID" value="NZ_VIFM01000098.1"/>
</dbReference>
<accession>A0A540WWW6</accession>
<evidence type="ECO:0000256" key="2">
    <source>
        <dbReference type="ARBA" id="ARBA00006787"/>
    </source>
</evidence>
<dbReference type="Proteomes" id="UP000315369">
    <property type="component" value="Unassembled WGS sequence"/>
</dbReference>
<sequence length="748" mass="83089">MHEAIKPPLPPLPHAASDDEPAPAPPHMPDGTTYPGLVVHPGLRPGMPRNAMTSDRTPYSKEPLKVLAGKLPPDLHGHVFVAGPSVHAGSPALASDGLVLRLDFDGADATFSSAIMETPSYYAREPVNDGATSRGPITRYLNEFRETTLSDVSIALGAQEAPNTAPFLVEGENMLLVTTDAGRPWAIHPMTLKAYTPLGYLREWKPAIPTPWAFPLLQSTAHPAFAPEVAEPISPRETESQQKPRLFFTNHAPKWPLGEGWTHLSSWDTWENRLHHWALMDAATGNPVVAQSLHQIAVTRDYVVLLDSNFPINFWTIAVQAALPGMTRVQRLVDRFTSERAYPQAVFWVVKRSDLRPSPGTLSRDDPPRIPAHRFQSGGGGLHFAARYENPDDVITLVAGHSPSEDLSHTIKEGDLLINGRRAEAYQEGMPTAVPVTRSSLGVHRIDMRNRRIESRLHSHDNFTWGLTVFSNAGLVNGELETNLRLYLRQKWRSPTSDNSDGAEPNWVIPDDELAIYFNSDGFAADMVPEYVYQLYKPIVGDKSGLPIQEGRAASFFKFYVKSGRFDGYVLPTGWFGFAPQFVPSIKLPKVPYWKGYVVALVVSDPTPDLPADSTGDEVWIFDSENMSKGPICRLGSKYFDVGMTLHTTFLPPGLGEILDGHVPDNAGPQYCVDVREDYNVDAMEKTYAEWLPGLFPRVPRVLFTPWRLGVRWALNFPKLRKVFEEDVFPNFPRQRPRSPPGGGGKKD</sequence>
<dbReference type="GO" id="GO:0016121">
    <property type="term" value="P:carotene catabolic process"/>
    <property type="evidence" value="ECO:0007669"/>
    <property type="project" value="TreeGrafter"/>
</dbReference>
<evidence type="ECO:0000256" key="4">
    <source>
        <dbReference type="ARBA" id="ARBA00023002"/>
    </source>
</evidence>
<keyword evidence="5" id="KW-0408">Iron</keyword>
<feature type="region of interest" description="Disordered" evidence="6">
    <location>
        <begin position="1"/>
        <end position="57"/>
    </location>
</feature>
<dbReference type="GO" id="GO:0010436">
    <property type="term" value="F:carotenoid dioxygenase activity"/>
    <property type="evidence" value="ECO:0007669"/>
    <property type="project" value="TreeGrafter"/>
</dbReference>
<evidence type="ECO:0008006" key="9">
    <source>
        <dbReference type="Google" id="ProtNLM"/>
    </source>
</evidence>
<protein>
    <recommendedName>
        <fullName evidence="9">Dioxygenase</fullName>
    </recommendedName>
</protein>
<evidence type="ECO:0000313" key="8">
    <source>
        <dbReference type="Proteomes" id="UP000315369"/>
    </source>
</evidence>
<dbReference type="InterPro" id="IPR004294">
    <property type="entry name" value="Carotenoid_Oase"/>
</dbReference>
<dbReference type="PANTHER" id="PTHR10543">
    <property type="entry name" value="BETA-CAROTENE DIOXYGENASE"/>
    <property type="match status" value="1"/>
</dbReference>
<evidence type="ECO:0000256" key="5">
    <source>
        <dbReference type="ARBA" id="ARBA00023004"/>
    </source>
</evidence>
<gene>
    <name evidence="7" type="ORF">FJV41_23540</name>
</gene>
<keyword evidence="8" id="KW-1185">Reference proteome</keyword>
<keyword evidence="4" id="KW-0560">Oxidoreductase</keyword>
<comment type="cofactor">
    <cofactor evidence="1">
        <name>Fe(2+)</name>
        <dbReference type="ChEBI" id="CHEBI:29033"/>
    </cofactor>
</comment>